<dbReference type="GO" id="GO:0016887">
    <property type="term" value="F:ATP hydrolysis activity"/>
    <property type="evidence" value="ECO:0007669"/>
    <property type="project" value="TreeGrafter"/>
</dbReference>
<evidence type="ECO:0000256" key="1">
    <source>
        <dbReference type="ARBA" id="ARBA00004245"/>
    </source>
</evidence>
<keyword evidence="8" id="KW-0175">Coiled coil</keyword>
<feature type="compositionally biased region" description="Polar residues" evidence="9">
    <location>
        <begin position="1249"/>
        <end position="1258"/>
    </location>
</feature>
<feature type="region of interest" description="Disordered" evidence="9">
    <location>
        <begin position="1"/>
        <end position="33"/>
    </location>
</feature>
<keyword evidence="6" id="KW-0963">Cytoplasm</keyword>
<feature type="region of interest" description="Disordered" evidence="9">
    <location>
        <begin position="1282"/>
        <end position="1303"/>
    </location>
</feature>
<dbReference type="Pfam" id="PF00225">
    <property type="entry name" value="Kinesin"/>
    <property type="match status" value="1"/>
</dbReference>
<proteinExistence type="inferred from homology"/>
<dbReference type="SUPFAM" id="SSF52540">
    <property type="entry name" value="P-loop containing nucleoside triphosphate hydrolases"/>
    <property type="match status" value="1"/>
</dbReference>
<evidence type="ECO:0000256" key="7">
    <source>
        <dbReference type="PROSITE-ProRule" id="PRU00283"/>
    </source>
</evidence>
<keyword evidence="3 7" id="KW-0547">Nucleotide-binding</keyword>
<evidence type="ECO:0000259" key="10">
    <source>
        <dbReference type="PROSITE" id="PS50067"/>
    </source>
</evidence>
<comment type="caution">
    <text evidence="11">The sequence shown here is derived from an EMBL/GenBank/DDBJ whole genome shotgun (WGS) entry which is preliminary data.</text>
</comment>
<evidence type="ECO:0000256" key="3">
    <source>
        <dbReference type="ARBA" id="ARBA00022741"/>
    </source>
</evidence>
<dbReference type="PROSITE" id="PS50067">
    <property type="entry name" value="KINESIN_MOTOR_2"/>
    <property type="match status" value="1"/>
</dbReference>
<name>A0AAV1IYA2_9NEOP</name>
<keyword evidence="12" id="KW-1185">Reference proteome</keyword>
<dbReference type="Gene3D" id="3.40.850.10">
    <property type="entry name" value="Kinesin motor domain"/>
    <property type="match status" value="1"/>
</dbReference>
<evidence type="ECO:0000256" key="5">
    <source>
        <dbReference type="ARBA" id="ARBA00023175"/>
    </source>
</evidence>
<comment type="subcellular location">
    <subcellularLocation>
        <location evidence="1">Cytoplasm</location>
        <location evidence="1">Cytoskeleton</location>
    </subcellularLocation>
</comment>
<dbReference type="InterPro" id="IPR027640">
    <property type="entry name" value="Kinesin-like_fam"/>
</dbReference>
<feature type="region of interest" description="Disordered" evidence="9">
    <location>
        <begin position="1225"/>
        <end position="1261"/>
    </location>
</feature>
<feature type="coiled-coil region" evidence="8">
    <location>
        <begin position="492"/>
        <end position="596"/>
    </location>
</feature>
<dbReference type="GO" id="GO:0007018">
    <property type="term" value="P:microtubule-based movement"/>
    <property type="evidence" value="ECO:0007669"/>
    <property type="project" value="InterPro"/>
</dbReference>
<comment type="similarity">
    <text evidence="7">Belongs to the TRAFAC class myosin-kinesin ATPase superfamily. Kinesin family.</text>
</comment>
<dbReference type="SMART" id="SM00129">
    <property type="entry name" value="KISc"/>
    <property type="match status" value="1"/>
</dbReference>
<evidence type="ECO:0000256" key="2">
    <source>
        <dbReference type="ARBA" id="ARBA00022701"/>
    </source>
</evidence>
<dbReference type="InterPro" id="IPR001752">
    <property type="entry name" value="Kinesin_motor_dom"/>
</dbReference>
<keyword evidence="6" id="KW-0206">Cytoskeleton</keyword>
<gene>
    <name evidence="11" type="ORF">LNINA_LOCUS1831</name>
</gene>
<dbReference type="InterPro" id="IPR036961">
    <property type="entry name" value="Kinesin_motor_dom_sf"/>
</dbReference>
<dbReference type="PRINTS" id="PR00380">
    <property type="entry name" value="KINESINHEAVY"/>
</dbReference>
<accession>A0AAV1IYA2</accession>
<dbReference type="EMBL" id="CAVLEF010000003">
    <property type="protein sequence ID" value="CAK1541882.1"/>
    <property type="molecule type" value="Genomic_DNA"/>
</dbReference>
<dbReference type="GO" id="GO:0005524">
    <property type="term" value="F:ATP binding"/>
    <property type="evidence" value="ECO:0007669"/>
    <property type="project" value="UniProtKB-UniRule"/>
</dbReference>
<evidence type="ECO:0000256" key="9">
    <source>
        <dbReference type="SAM" id="MobiDB-lite"/>
    </source>
</evidence>
<dbReference type="GO" id="GO:0005634">
    <property type="term" value="C:nucleus"/>
    <property type="evidence" value="ECO:0007669"/>
    <property type="project" value="TreeGrafter"/>
</dbReference>
<dbReference type="GO" id="GO:0003777">
    <property type="term" value="F:microtubule motor activity"/>
    <property type="evidence" value="ECO:0007669"/>
    <property type="project" value="InterPro"/>
</dbReference>
<organism evidence="11 12">
    <name type="scientific">Leptosia nina</name>
    <dbReference type="NCBI Taxonomy" id="320188"/>
    <lineage>
        <taxon>Eukaryota</taxon>
        <taxon>Metazoa</taxon>
        <taxon>Ecdysozoa</taxon>
        <taxon>Arthropoda</taxon>
        <taxon>Hexapoda</taxon>
        <taxon>Insecta</taxon>
        <taxon>Pterygota</taxon>
        <taxon>Neoptera</taxon>
        <taxon>Endopterygota</taxon>
        <taxon>Lepidoptera</taxon>
        <taxon>Glossata</taxon>
        <taxon>Ditrysia</taxon>
        <taxon>Papilionoidea</taxon>
        <taxon>Pieridae</taxon>
        <taxon>Pierinae</taxon>
        <taxon>Leptosia</taxon>
    </lineage>
</organism>
<feature type="domain" description="Kinesin motor" evidence="10">
    <location>
        <begin position="56"/>
        <end position="447"/>
    </location>
</feature>
<reference evidence="11 12" key="1">
    <citation type="submission" date="2023-11" db="EMBL/GenBank/DDBJ databases">
        <authorList>
            <person name="Okamura Y."/>
        </authorList>
    </citation>
    <scope>NUCLEOTIDE SEQUENCE [LARGE SCALE GENOMIC DNA]</scope>
</reference>
<keyword evidence="5 7" id="KW-0505">Motor protein</keyword>
<keyword evidence="2" id="KW-0493">Microtubule</keyword>
<evidence type="ECO:0000256" key="6">
    <source>
        <dbReference type="ARBA" id="ARBA00023212"/>
    </source>
</evidence>
<dbReference type="GO" id="GO:0008017">
    <property type="term" value="F:microtubule binding"/>
    <property type="evidence" value="ECO:0007669"/>
    <property type="project" value="InterPro"/>
</dbReference>
<protein>
    <recommendedName>
        <fullName evidence="10">Kinesin motor domain-containing protein</fullName>
    </recommendedName>
</protein>
<evidence type="ECO:0000256" key="8">
    <source>
        <dbReference type="SAM" id="Coils"/>
    </source>
</evidence>
<evidence type="ECO:0000313" key="12">
    <source>
        <dbReference type="Proteomes" id="UP001497472"/>
    </source>
</evidence>
<sequence length="1303" mass="147357">MSDTISESEISKRDVPSFIEPRPPLITNPFMRPRPQKGTNLMDLFEDDSDYQETDLVQVFLRLKPCSIPSNLYDVRGERCLITSLDTATAGHGRRTQHNVSKMYTFSHIFRENASQKDIFDHVVKDNLKRLKDGHSFTLLTYGASGSGKTYTLMGTVASPGLVPRSLEYLFKTVCVETRPVYKPAEGGIDILSISAQENELMFVKKIRKLSAPLRDKYRRMSVRLSTEYTGSSFNLNSNKHYVWVSFIEIYNEGIYDLLATTENRSSPKLLIREDASGNVFVKGATQVFVRSGEEAYDIMVAGKHNLQVAATGVHAQSSRSHCIFTITMLNETENGCTTSCVRLCDLAGCERARRTRNTGARMQESRAINSSLHVLERCLHTLRRKQTADHNALVPYRESKLTRLLGAGLSGARGEAVSMVVTLNPSPEYTNETKHVLQLAAVAKDIQINNTLSEYPSSLESSIRDHSGSLNSELMKLRTCNERLRFELLQAQNHNKELSAMMEERRATNADTMRELVDEVKENSRLYYEPQIDALNKEIEDLKEEYESLISGLKRRLSAKSPSMRDKVAELVTEIAILKERLSAEQLARARVEEEVQHLRACIEERDENTNNEVDLSSSESDIEEIDAICNESLEPTFKRVDINRSRLMQQSLNLGNVSHTSIDSVLEYSDINIQGEKCNNGHNEKTEEKHCMDNHDIPICCEKDNLPPLLDAETDSFVNNDTKKYKRKDSLAQFEKLELAAEACEVSDSVVDEKFGTQVRSKLKSFFNDNGENIDIKTIENLVNEGDERSPSIVQDVANNNNSESSLMRKLLTKNISSTRKVLDDTSNDLTLVPAIKLLTPNCNNYKMSHESVDLFDSPHIAKDTCSVKAVDSNIVHLGTKVEKQITIKPQSDILSKCHVSNVSISPLSRAVNSTDLVDKDSTSCKSKDILLPRRNSKTPTEKEFNMVITEVISNEYEIKHSSSENLGIATKQFHENILNNDTQKSMSCLGTLKCKEESLSIETEGKPIRANITLNKGCYEDTTVTDKSPETEAFVKDHDDAFKIPNDNSNNNIKNHTLVNNLKDNCYENKVEENVHTIETNEKVKAIMDFATSSIDNTLEAFENIYKDISVPRATQFDLLLTKTEETLKLQSETESKYNLRKKSYKTKSQYLTFGESKDEESKEFIRPSNLIGDKVSLESQAKCETKKKRNLRLRRRKNDDDDKNIVNLQTEFSDVTMDVPAPGKVVQDIPSPEKSDGENMPPSLEIQSCPSKSITRSRRKLFTPRAEPLEEVCPQTVDSDERLRVPRPSYHRPRARRKL</sequence>
<dbReference type="Proteomes" id="UP001497472">
    <property type="component" value="Unassembled WGS sequence"/>
</dbReference>
<dbReference type="GO" id="GO:0005871">
    <property type="term" value="C:kinesin complex"/>
    <property type="evidence" value="ECO:0007669"/>
    <property type="project" value="TreeGrafter"/>
</dbReference>
<feature type="binding site" evidence="7">
    <location>
        <begin position="143"/>
        <end position="150"/>
    </location>
    <ligand>
        <name>ATP</name>
        <dbReference type="ChEBI" id="CHEBI:30616"/>
    </ligand>
</feature>
<evidence type="ECO:0000313" key="11">
    <source>
        <dbReference type="EMBL" id="CAK1541882.1"/>
    </source>
</evidence>
<dbReference type="GO" id="GO:0005874">
    <property type="term" value="C:microtubule"/>
    <property type="evidence" value="ECO:0007669"/>
    <property type="project" value="UniProtKB-KW"/>
</dbReference>
<evidence type="ECO:0000256" key="4">
    <source>
        <dbReference type="ARBA" id="ARBA00022840"/>
    </source>
</evidence>
<feature type="compositionally biased region" description="Basic residues" evidence="9">
    <location>
        <begin position="1293"/>
        <end position="1303"/>
    </location>
</feature>
<keyword evidence="4 7" id="KW-0067">ATP-binding</keyword>
<dbReference type="PANTHER" id="PTHR24115:SF1008">
    <property type="entry name" value="KINESIN-LIKE PROTEIN SUBITO"/>
    <property type="match status" value="1"/>
</dbReference>
<dbReference type="PANTHER" id="PTHR24115">
    <property type="entry name" value="KINESIN-RELATED"/>
    <property type="match status" value="1"/>
</dbReference>
<dbReference type="InterPro" id="IPR027417">
    <property type="entry name" value="P-loop_NTPase"/>
</dbReference>